<evidence type="ECO:0000259" key="2">
    <source>
        <dbReference type="PROSITE" id="PS00028"/>
    </source>
</evidence>
<dbReference type="InterPro" id="IPR013087">
    <property type="entry name" value="Znf_C2H2_type"/>
</dbReference>
<evidence type="ECO:0000256" key="1">
    <source>
        <dbReference type="SAM" id="MobiDB-lite"/>
    </source>
</evidence>
<gene>
    <name evidence="3" type="ORF">BO72DRAFT_256441</name>
</gene>
<evidence type="ECO:0000313" key="3">
    <source>
        <dbReference type="EMBL" id="RAK72903.1"/>
    </source>
</evidence>
<feature type="compositionally biased region" description="Polar residues" evidence="1">
    <location>
        <begin position="218"/>
        <end position="231"/>
    </location>
</feature>
<dbReference type="VEuPathDB" id="FungiDB:BO72DRAFT_256441"/>
<dbReference type="PROSITE" id="PS00028">
    <property type="entry name" value="ZINC_FINGER_C2H2_1"/>
    <property type="match status" value="1"/>
</dbReference>
<name>A0A8G1VV63_9EURO</name>
<dbReference type="EMBL" id="KZ824687">
    <property type="protein sequence ID" value="RAK72903.1"/>
    <property type="molecule type" value="Genomic_DNA"/>
</dbReference>
<feature type="domain" description="C2H2-type" evidence="2">
    <location>
        <begin position="355"/>
        <end position="377"/>
    </location>
</feature>
<dbReference type="SMART" id="SM00355">
    <property type="entry name" value="ZnF_C2H2"/>
    <property type="match status" value="3"/>
</dbReference>
<dbReference type="RefSeq" id="XP_040796913.1">
    <property type="nucleotide sequence ID" value="XM_040940091.1"/>
</dbReference>
<reference evidence="3 4" key="1">
    <citation type="submission" date="2018-02" db="EMBL/GenBank/DDBJ databases">
        <title>The genomes of Aspergillus section Nigri reveals drivers in fungal speciation.</title>
        <authorList>
            <consortium name="DOE Joint Genome Institute"/>
            <person name="Vesth T.C."/>
            <person name="Nybo J."/>
            <person name="Theobald S."/>
            <person name="Brandl J."/>
            <person name="Frisvad J.C."/>
            <person name="Nielsen K.F."/>
            <person name="Lyhne E.K."/>
            <person name="Kogle M.E."/>
            <person name="Kuo A."/>
            <person name="Riley R."/>
            <person name="Clum A."/>
            <person name="Nolan M."/>
            <person name="Lipzen A."/>
            <person name="Salamov A."/>
            <person name="Henrissat B."/>
            <person name="Wiebenga A."/>
            <person name="De vries R.P."/>
            <person name="Grigoriev I.V."/>
            <person name="Mortensen U.H."/>
            <person name="Andersen M.R."/>
            <person name="Baker S.E."/>
        </authorList>
    </citation>
    <scope>NUCLEOTIDE SEQUENCE [LARGE SCALE GENOMIC DNA]</scope>
    <source>
        <strain evidence="3 4">CBS 313.89</strain>
    </source>
</reference>
<feature type="region of interest" description="Disordered" evidence="1">
    <location>
        <begin position="262"/>
        <end position="345"/>
    </location>
</feature>
<evidence type="ECO:0000313" key="4">
    <source>
        <dbReference type="Proteomes" id="UP000249789"/>
    </source>
</evidence>
<feature type="region of interest" description="Disordered" evidence="1">
    <location>
        <begin position="190"/>
        <end position="248"/>
    </location>
</feature>
<accession>A0A8G1VV63</accession>
<dbReference type="GeneID" id="63857424"/>
<feature type="compositionally biased region" description="Low complexity" evidence="1">
    <location>
        <begin position="293"/>
        <end position="323"/>
    </location>
</feature>
<organism evidence="3 4">
    <name type="scientific">Aspergillus fijiensis CBS 313.89</name>
    <dbReference type="NCBI Taxonomy" id="1448319"/>
    <lineage>
        <taxon>Eukaryota</taxon>
        <taxon>Fungi</taxon>
        <taxon>Dikarya</taxon>
        <taxon>Ascomycota</taxon>
        <taxon>Pezizomycotina</taxon>
        <taxon>Eurotiomycetes</taxon>
        <taxon>Eurotiomycetidae</taxon>
        <taxon>Eurotiales</taxon>
        <taxon>Aspergillaceae</taxon>
        <taxon>Aspergillus</taxon>
    </lineage>
</organism>
<sequence length="673" mass="74850">MQQSTHSLNIDDATQQNGRFSTIESVACGTWEEWDRFLNLEMDDNTCELTSFDDEEINHNRDSTSHGDGSSIALASSINPAHACPITNFEGAIPELHYSFTHVEPTVAQQLTGGVDAGFHISNSLLSNHAIPEIDSELWPASSLERLASFDSQYHPDSLPATSLHGSHDTQAALPALDSGFGSASLLVPADTTPPMFNPDTQRTLPRRKSRYAIRGRGTNTAPSYIPNPQFSADPLQRWQDSPPEDEPASLSAIMESLRRFPPTYDQESSPGMGTASLGPLHDSFKAHRHRTTSIPSSQSSARSVSSQPSSTSAKSATSQKSQGPIRTSKKRATGRVRKGRSAKMNPGEKGRLFCCTFCCDQFRTKYDWARHEKSLHLNLEEWVCAPQGGTVVSPSTGGRHCSFCNMPDPTAEHLNEHKYEPCMGGTRTFRRKDHLVQHLRRTHHLETLPQVDDWKVQGPPVTSRCGFCDQRLSSWEERVDHLGNHFRSGSTMDDWRGDHDFPPAIAKLVVNSLPPYHIASDSRVLVPFSATNFHHYDHLNQIKSRLGTSKLNAPDHELNADGQLGSFGESVSAGSGNDMIEVLVFHLSRFARQQMDKGIIPTDEMLQQESRRLVYDSEDSWNQTIFDNPKWIAAFRRQHIDQVADSERDGMLHHLDGVSLHDDDHGPKLDNA</sequence>
<feature type="compositionally biased region" description="Basic residues" evidence="1">
    <location>
        <begin position="328"/>
        <end position="342"/>
    </location>
</feature>
<dbReference type="Proteomes" id="UP000249789">
    <property type="component" value="Unassembled WGS sequence"/>
</dbReference>
<dbReference type="AlphaFoldDB" id="A0A8G1VV63"/>
<keyword evidence="4" id="KW-1185">Reference proteome</keyword>
<feature type="compositionally biased region" description="Basic residues" evidence="1">
    <location>
        <begin position="205"/>
        <end position="214"/>
    </location>
</feature>
<dbReference type="OrthoDB" id="5399138at2759"/>
<proteinExistence type="predicted"/>
<protein>
    <recommendedName>
        <fullName evidence="2">C2H2-type domain-containing protein</fullName>
    </recommendedName>
</protein>